<keyword evidence="2" id="KW-1185">Reference proteome</keyword>
<reference evidence="1" key="1">
    <citation type="submission" date="2021-06" db="EMBL/GenBank/DDBJ databases">
        <authorList>
            <person name="Kallberg Y."/>
            <person name="Tangrot J."/>
            <person name="Rosling A."/>
        </authorList>
    </citation>
    <scope>NUCLEOTIDE SEQUENCE</scope>
    <source>
        <strain evidence="1">MA461A</strain>
    </source>
</reference>
<organism evidence="1 2">
    <name type="scientific">Racocetra persica</name>
    <dbReference type="NCBI Taxonomy" id="160502"/>
    <lineage>
        <taxon>Eukaryota</taxon>
        <taxon>Fungi</taxon>
        <taxon>Fungi incertae sedis</taxon>
        <taxon>Mucoromycota</taxon>
        <taxon>Glomeromycotina</taxon>
        <taxon>Glomeromycetes</taxon>
        <taxon>Diversisporales</taxon>
        <taxon>Gigasporaceae</taxon>
        <taxon>Racocetra</taxon>
    </lineage>
</organism>
<evidence type="ECO:0000313" key="2">
    <source>
        <dbReference type="Proteomes" id="UP000789920"/>
    </source>
</evidence>
<gene>
    <name evidence="1" type="ORF">RPERSI_LOCUS26982</name>
</gene>
<proteinExistence type="predicted"/>
<dbReference type="Proteomes" id="UP000789920">
    <property type="component" value="Unassembled WGS sequence"/>
</dbReference>
<protein>
    <submittedName>
        <fullName evidence="1">10055_t:CDS:1</fullName>
    </submittedName>
</protein>
<comment type="caution">
    <text evidence="1">The sequence shown here is derived from an EMBL/GenBank/DDBJ whole genome shotgun (WGS) entry which is preliminary data.</text>
</comment>
<feature type="non-terminal residue" evidence="1">
    <location>
        <position position="43"/>
    </location>
</feature>
<evidence type="ECO:0000313" key="1">
    <source>
        <dbReference type="EMBL" id="CAG8827443.1"/>
    </source>
</evidence>
<sequence length="43" mass="5246">IQTPNFIYTNDMQQYAALRFRGSVMFEAEKYFFESSWRFIVGR</sequence>
<dbReference type="EMBL" id="CAJVQC010093803">
    <property type="protein sequence ID" value="CAG8827443.1"/>
    <property type="molecule type" value="Genomic_DNA"/>
</dbReference>
<feature type="non-terminal residue" evidence="1">
    <location>
        <position position="1"/>
    </location>
</feature>
<name>A0ACA9S812_9GLOM</name>
<accession>A0ACA9S812</accession>